<dbReference type="AlphaFoldDB" id="A0A7X1WWY4"/>
<name>A0A7X1WWY4_9PSED</name>
<evidence type="ECO:0000313" key="2">
    <source>
        <dbReference type="Proteomes" id="UP000447574"/>
    </source>
</evidence>
<reference evidence="1 2" key="1">
    <citation type="submission" date="2019-10" db="EMBL/GenBank/DDBJ databases">
        <title>Evaluation of single-gene subtyping targets for Pseudomonas.</title>
        <authorList>
            <person name="Reichler S.J."/>
            <person name="Orsi R.H."/>
            <person name="Wiedmann M."/>
            <person name="Martin N.H."/>
            <person name="Murphy S.I."/>
        </authorList>
    </citation>
    <scope>NUCLEOTIDE SEQUENCE [LARGE SCALE GENOMIC DNA]</scope>
    <source>
        <strain evidence="1 2">FSL R10-2932</strain>
    </source>
</reference>
<protein>
    <submittedName>
        <fullName evidence="1">Uncharacterized protein</fullName>
    </submittedName>
</protein>
<organism evidence="1 2">
    <name type="scientific">Pseudomonas helleri</name>
    <dbReference type="NCBI Taxonomy" id="1608996"/>
    <lineage>
        <taxon>Bacteria</taxon>
        <taxon>Pseudomonadati</taxon>
        <taxon>Pseudomonadota</taxon>
        <taxon>Gammaproteobacteria</taxon>
        <taxon>Pseudomonadales</taxon>
        <taxon>Pseudomonadaceae</taxon>
        <taxon>Pseudomonas</taxon>
    </lineage>
</organism>
<dbReference type="RefSeq" id="WP_153438663.1">
    <property type="nucleotide sequence ID" value="NZ_WIWF01000076.1"/>
</dbReference>
<gene>
    <name evidence="1" type="ORF">GHO37_17925</name>
</gene>
<comment type="caution">
    <text evidence="1">The sequence shown here is derived from an EMBL/GenBank/DDBJ whole genome shotgun (WGS) entry which is preliminary data.</text>
</comment>
<dbReference type="Proteomes" id="UP000447574">
    <property type="component" value="Unassembled WGS sequence"/>
</dbReference>
<dbReference type="EMBL" id="WIWF01000076">
    <property type="protein sequence ID" value="MQT76172.1"/>
    <property type="molecule type" value="Genomic_DNA"/>
</dbReference>
<accession>A0A7X1WWY4</accession>
<proteinExistence type="predicted"/>
<sequence length="150" mass="16875">MFKTYSHAEVGPAAIFGEAGAHRWQFVELEVVYPWFYVELVRDYGDDIVGSMLMIPTVPALQQMLLELDERSWFSQAHLMSPGYLRGGGNWMMEPLVEVDVAENDSGTIKGYVYRVEGGACYSIEHPAGCSNLKVTDIIFSAARDLRAYR</sequence>
<evidence type="ECO:0000313" key="1">
    <source>
        <dbReference type="EMBL" id="MQT76172.1"/>
    </source>
</evidence>